<keyword evidence="2" id="KW-0175">Coiled coil</keyword>
<dbReference type="SUPFAM" id="SSF140741">
    <property type="entry name" value="RUN domain-like"/>
    <property type="match status" value="1"/>
</dbReference>
<protein>
    <recommendedName>
        <fullName evidence="4">RUN domain-containing protein 1</fullName>
    </recommendedName>
</protein>
<dbReference type="Proteomes" id="UP000694553">
    <property type="component" value="Unassembled WGS sequence"/>
</dbReference>
<keyword evidence="8" id="KW-1185">Reference proteome</keyword>
<dbReference type="Pfam" id="PF26030">
    <property type="entry name" value="RUNDC1"/>
    <property type="match status" value="1"/>
</dbReference>
<dbReference type="AlphaFoldDB" id="A0A8U7NDQ1"/>
<dbReference type="Pfam" id="PF02759">
    <property type="entry name" value="RUN"/>
    <property type="match status" value="1"/>
</dbReference>
<evidence type="ECO:0000313" key="7">
    <source>
        <dbReference type="Ensembl" id="ENSCMUP00000028865.1"/>
    </source>
</evidence>
<feature type="region of interest" description="Disordered" evidence="5">
    <location>
        <begin position="528"/>
        <end position="552"/>
    </location>
</feature>
<feature type="compositionally biased region" description="Low complexity" evidence="5">
    <location>
        <begin position="141"/>
        <end position="156"/>
    </location>
</feature>
<proteinExistence type="predicted"/>
<evidence type="ECO:0000256" key="4">
    <source>
        <dbReference type="ARBA" id="ARBA00072888"/>
    </source>
</evidence>
<dbReference type="Ensembl" id="ENSCMUT00000032508.1">
    <property type="protein sequence ID" value="ENSCMUP00000028865.1"/>
    <property type="gene ID" value="ENSCMUG00000019729.1"/>
</dbReference>
<name>A0A8U7NDQ1_CORMO</name>
<keyword evidence="1" id="KW-0597">Phosphoprotein</keyword>
<feature type="compositionally biased region" description="Acidic residues" evidence="5">
    <location>
        <begin position="311"/>
        <end position="322"/>
    </location>
</feature>
<feature type="compositionally biased region" description="Gly residues" evidence="5">
    <location>
        <begin position="115"/>
        <end position="129"/>
    </location>
</feature>
<dbReference type="PROSITE" id="PS50826">
    <property type="entry name" value="RUN"/>
    <property type="match status" value="1"/>
</dbReference>
<gene>
    <name evidence="7" type="primary">RUNDC1</name>
</gene>
<evidence type="ECO:0000313" key="8">
    <source>
        <dbReference type="Proteomes" id="UP000694553"/>
    </source>
</evidence>
<dbReference type="PANTHER" id="PTHR47194">
    <property type="entry name" value="SORTING NEXIN-29-RELATED"/>
    <property type="match status" value="1"/>
</dbReference>
<dbReference type="InterPro" id="IPR037213">
    <property type="entry name" value="Run_dom_sf"/>
</dbReference>
<evidence type="ECO:0000256" key="2">
    <source>
        <dbReference type="ARBA" id="ARBA00023054"/>
    </source>
</evidence>
<reference evidence="7" key="3">
    <citation type="submission" date="2025-09" db="UniProtKB">
        <authorList>
            <consortium name="Ensembl"/>
        </authorList>
    </citation>
    <scope>IDENTIFICATION</scope>
</reference>
<evidence type="ECO:0000259" key="6">
    <source>
        <dbReference type="PROSITE" id="PS50826"/>
    </source>
</evidence>
<dbReference type="PANTHER" id="PTHR47194:SF5">
    <property type="entry name" value="RUN DOMAIN-CONTAINING PROTEIN 1"/>
    <property type="match status" value="1"/>
</dbReference>
<reference evidence="8" key="1">
    <citation type="submission" date="2019-10" db="EMBL/GenBank/DDBJ databases">
        <title>Corvus moneduloides (New Caledonian crow) genome, bCorMon1, primary haplotype.</title>
        <authorList>
            <person name="Rutz C."/>
            <person name="Fungtammasan C."/>
            <person name="Mountcastle J."/>
            <person name="Formenti G."/>
            <person name="Chow W."/>
            <person name="Howe K."/>
            <person name="Steele M.P."/>
            <person name="Fernandes J."/>
            <person name="Gilbert M.T.P."/>
            <person name="Fedrigo O."/>
            <person name="Jarvis E.D."/>
            <person name="Gemmell N."/>
        </authorList>
    </citation>
    <scope>NUCLEOTIDE SEQUENCE [LARGE SCALE GENOMIC DNA]</scope>
</reference>
<feature type="domain" description="RUN" evidence="6">
    <location>
        <begin position="644"/>
        <end position="825"/>
    </location>
</feature>
<accession>A0A8U7NDQ1</accession>
<evidence type="ECO:0000256" key="3">
    <source>
        <dbReference type="ARBA" id="ARBA00055063"/>
    </source>
</evidence>
<evidence type="ECO:0000256" key="5">
    <source>
        <dbReference type="SAM" id="MobiDB-lite"/>
    </source>
</evidence>
<organism evidence="7 8">
    <name type="scientific">Corvus moneduloides</name>
    <name type="common">New Caledonian crow</name>
    <dbReference type="NCBI Taxonomy" id="1196302"/>
    <lineage>
        <taxon>Eukaryota</taxon>
        <taxon>Metazoa</taxon>
        <taxon>Chordata</taxon>
        <taxon>Craniata</taxon>
        <taxon>Vertebrata</taxon>
        <taxon>Euteleostomi</taxon>
        <taxon>Archelosauria</taxon>
        <taxon>Archosauria</taxon>
        <taxon>Dinosauria</taxon>
        <taxon>Saurischia</taxon>
        <taxon>Theropoda</taxon>
        <taxon>Coelurosauria</taxon>
        <taxon>Aves</taxon>
        <taxon>Neognathae</taxon>
        <taxon>Neoaves</taxon>
        <taxon>Telluraves</taxon>
        <taxon>Australaves</taxon>
        <taxon>Passeriformes</taxon>
        <taxon>Corvoidea</taxon>
        <taxon>Corvidae</taxon>
        <taxon>Corvus</taxon>
    </lineage>
</organism>
<dbReference type="CDD" id="cd17683">
    <property type="entry name" value="RUN_RUNDC1"/>
    <property type="match status" value="1"/>
</dbReference>
<feature type="compositionally biased region" description="Basic residues" evidence="5">
    <location>
        <begin position="253"/>
        <end position="262"/>
    </location>
</feature>
<feature type="region of interest" description="Disordered" evidence="5">
    <location>
        <begin position="73"/>
        <end position="160"/>
    </location>
</feature>
<feature type="compositionally biased region" description="Polar residues" evidence="5">
    <location>
        <begin position="539"/>
        <end position="548"/>
    </location>
</feature>
<dbReference type="InterPro" id="IPR058732">
    <property type="entry name" value="RUNDC1_M"/>
</dbReference>
<feature type="region of interest" description="Disordered" evidence="5">
    <location>
        <begin position="218"/>
        <end position="334"/>
    </location>
</feature>
<dbReference type="Gene3D" id="1.20.58.900">
    <property type="match status" value="1"/>
</dbReference>
<dbReference type="SMART" id="SM00593">
    <property type="entry name" value="RUN"/>
    <property type="match status" value="1"/>
</dbReference>
<feature type="compositionally biased region" description="Pro residues" evidence="5">
    <location>
        <begin position="240"/>
        <end position="251"/>
    </location>
</feature>
<evidence type="ECO:0000256" key="1">
    <source>
        <dbReference type="ARBA" id="ARBA00022553"/>
    </source>
</evidence>
<dbReference type="FunFam" id="1.20.58.900:FF:000012">
    <property type="entry name" value="RUN domain-containing protein 1"/>
    <property type="match status" value="1"/>
</dbReference>
<comment type="function">
    <text evidence="3">May play a role as p53/TP53 inhibitor and thus may have oncogenic activity.</text>
</comment>
<sequence>MRAPLSRSPPRPLKHPQSRAMSVVRAVVAHLNTNRWSSMTTFTSVLSSTQNSRYTYRGRSYHRVFAGCLGEEQTSENHQRGISPVPSSAQQGPRGARRAGARERPRTRALPGPSPGTGGGSREGAGGAVGSAHWPRDAPLSRPSRPWPGSRRGPAGLCPLPSAWPGAVPRRSRSEAPVPWCLSRAPGAVHRFRALPVPSGRAHLAMAVPTRPALFRAGGAAAGRGDRAEPSRAGGSQPAALPPPRSAPPGARPRGRRSHHAGPRGGALAPPGPAPRRQDGGGAAPVAAAMEGEGGSLGPGERWAPVGAVSAEEDEEEEDEEAAAAGGESPQSVPQLRAERRRLHGALLALASHFAQVQFRLRQVARAGPAEQQRLLRDLEDFAFRGCPAPLPHGLGAAPGEREKQEQIEVQKEKQRELILQLKTQLDDLETFAYQEGSYDSLPQSVVMERQRMIINELIKKLDMDLSEDIATLSPEELRQRVDAAIAQIVNPARVKEQLVEQLKTQIRDLEMFINFIQDEVGSSGKAEDGHCDCGGSYKPSTRPSGNRVNPEDARRMQETGLQLMRRVLAVLQIFAVSQFGCATGQIPRTLWQKDQDNQDFSPLIEKLELSVERVRQLALKHQQAEHVICSSELQDVPLGGRDELTLAVRRELTVALRDLMAHGLYASSPGMSLVLAPIACLIPAFTPSPRTMHPWELFVKYYNAKNGQAFVESPARKLSQSFALPVTGATVATPKQSLLTAIHTVLTEHSPFKRSADSELKALVCMALNEQRLVSWLNLICKSGALVQSHYQPWSYMANTGFESALTLLSRLSNLKFNLPVDLAVRQLKNIKDAF</sequence>
<dbReference type="InterPro" id="IPR004012">
    <property type="entry name" value="Run_dom"/>
</dbReference>
<reference evidence="7" key="2">
    <citation type="submission" date="2025-08" db="UniProtKB">
        <authorList>
            <consortium name="Ensembl"/>
        </authorList>
    </citation>
    <scope>IDENTIFICATION</scope>
</reference>